<evidence type="ECO:0000313" key="2">
    <source>
        <dbReference type="Proteomes" id="UP001309876"/>
    </source>
</evidence>
<keyword evidence="2" id="KW-1185">Reference proteome</keyword>
<comment type="caution">
    <text evidence="1">The sequence shown here is derived from an EMBL/GenBank/DDBJ whole genome shotgun (WGS) entry which is preliminary data.</text>
</comment>
<proteinExistence type="predicted"/>
<gene>
    <name evidence="1" type="ORF">LTR05_008766</name>
</gene>
<accession>A0AAN7PJF9</accession>
<reference evidence="1 2" key="1">
    <citation type="submission" date="2023-08" db="EMBL/GenBank/DDBJ databases">
        <title>Black Yeasts Isolated from many extreme environments.</title>
        <authorList>
            <person name="Coleine C."/>
            <person name="Stajich J.E."/>
            <person name="Selbmann L."/>
        </authorList>
    </citation>
    <scope>NUCLEOTIDE SEQUENCE [LARGE SCALE GENOMIC DNA]</scope>
    <source>
        <strain evidence="1 2">CCFEE 5910</strain>
    </source>
</reference>
<evidence type="ECO:0008006" key="3">
    <source>
        <dbReference type="Google" id="ProtNLM"/>
    </source>
</evidence>
<dbReference type="Gene3D" id="3.40.395.10">
    <property type="entry name" value="Adenoviral Proteinase, Chain A"/>
    <property type="match status" value="1"/>
</dbReference>
<sequence>MCIMLTEHDAQRRLESLISEAIESSQKVLGISLQEAQSSFLRYNSDVSRPDQAYLNDTAVDVTMDMLTSATTTYLASSASNYGSPPQNWALGYLELEEVDHVLLPRCYNRHWELVVISPKAQRIRLYGHASEDFEKWVDNFNVTTISTMRTEVLAPRFPQQNSIDCALVMFAQAEVLINDEAGATIPQGSLARRCYYLARVVRWLRTRQLKPEAFLPLLKTRSITIVEGRFDFASPEVFASIASFRRAQLRSLAPPPSTLYAALQLLASAHIQQTQSHWYVTLAHVILWHEFQARRRTINERHRRECLRRKRMKYNGEEAPRAHTRWASTVAYEEILAELGASSNIREQDLKGRIQAGKIMSRLFDVVGDGMQYPLWMLASEQEAQRISGLQDFGTFEKYLVHHRPRLLDRRYAICTGLRVVLGFEVGHLKIDYMEPLQLLQEEQDSDLLLTSLEAVNQ</sequence>
<evidence type="ECO:0000313" key="1">
    <source>
        <dbReference type="EMBL" id="KAK5080160.1"/>
    </source>
</evidence>
<name>A0AAN7PJF9_9EURO</name>
<dbReference type="SUPFAM" id="SSF54001">
    <property type="entry name" value="Cysteine proteinases"/>
    <property type="match status" value="1"/>
</dbReference>
<protein>
    <recommendedName>
        <fullName evidence="3">Ubiquitin-like protease family profile domain-containing protein</fullName>
    </recommendedName>
</protein>
<dbReference type="EMBL" id="JAVRRJ010000020">
    <property type="protein sequence ID" value="KAK5080160.1"/>
    <property type="molecule type" value="Genomic_DNA"/>
</dbReference>
<dbReference type="AlphaFoldDB" id="A0AAN7PJF9"/>
<dbReference type="InterPro" id="IPR038765">
    <property type="entry name" value="Papain-like_cys_pep_sf"/>
</dbReference>
<dbReference type="Proteomes" id="UP001309876">
    <property type="component" value="Unassembled WGS sequence"/>
</dbReference>
<organism evidence="1 2">
    <name type="scientific">Lithohypha guttulata</name>
    <dbReference type="NCBI Taxonomy" id="1690604"/>
    <lineage>
        <taxon>Eukaryota</taxon>
        <taxon>Fungi</taxon>
        <taxon>Dikarya</taxon>
        <taxon>Ascomycota</taxon>
        <taxon>Pezizomycotina</taxon>
        <taxon>Eurotiomycetes</taxon>
        <taxon>Chaetothyriomycetidae</taxon>
        <taxon>Chaetothyriales</taxon>
        <taxon>Trichomeriaceae</taxon>
        <taxon>Lithohypha</taxon>
    </lineage>
</organism>